<dbReference type="InterPro" id="IPR003439">
    <property type="entry name" value="ABC_transporter-like_ATP-bd"/>
</dbReference>
<keyword evidence="3" id="KW-0547">Nucleotide-binding</keyword>
<dbReference type="InterPro" id="IPR051120">
    <property type="entry name" value="ABC_AA/LPS_Transport"/>
</dbReference>
<evidence type="ECO:0000256" key="1">
    <source>
        <dbReference type="ARBA" id="ARBA00005417"/>
    </source>
</evidence>
<name>A0ABX1TGA1_9GAMM</name>
<organism evidence="7 8">
    <name type="scientific">Candidatus Competibacter phosphatis</name>
    <dbReference type="NCBI Taxonomy" id="221280"/>
    <lineage>
        <taxon>Bacteria</taxon>
        <taxon>Pseudomonadati</taxon>
        <taxon>Pseudomonadota</taxon>
        <taxon>Gammaproteobacteria</taxon>
        <taxon>Candidatus Competibacteraceae</taxon>
        <taxon>Candidatus Competibacter</taxon>
    </lineage>
</organism>
<dbReference type="InterPro" id="IPR003593">
    <property type="entry name" value="AAA+_ATPase"/>
</dbReference>
<dbReference type="EMBL" id="SPMZ01000002">
    <property type="protein sequence ID" value="NMQ17776.1"/>
    <property type="molecule type" value="Genomic_DNA"/>
</dbReference>
<dbReference type="Pfam" id="PF00005">
    <property type="entry name" value="ABC_tran"/>
    <property type="match status" value="1"/>
</dbReference>
<evidence type="ECO:0000256" key="2">
    <source>
        <dbReference type="ARBA" id="ARBA00022448"/>
    </source>
</evidence>
<keyword evidence="2" id="KW-0813">Transport</keyword>
<dbReference type="PANTHER" id="PTHR45772:SF11">
    <property type="entry name" value="HIGH-AFFINITY BRANCHED-CHAIN AMINO ACID TRANSPORT ATP-BINDING PROTEIN LIVG"/>
    <property type="match status" value="1"/>
</dbReference>
<dbReference type="SMART" id="SM00382">
    <property type="entry name" value="AAA"/>
    <property type="match status" value="1"/>
</dbReference>
<dbReference type="InterPro" id="IPR032823">
    <property type="entry name" value="BCA_ABC_TP_C"/>
</dbReference>
<dbReference type="Proteomes" id="UP000760480">
    <property type="component" value="Unassembled WGS sequence"/>
</dbReference>
<evidence type="ECO:0000313" key="7">
    <source>
        <dbReference type="EMBL" id="NMQ17776.1"/>
    </source>
</evidence>
<dbReference type="InterPro" id="IPR027417">
    <property type="entry name" value="P-loop_NTPase"/>
</dbReference>
<proteinExistence type="inferred from homology"/>
<dbReference type="Gene3D" id="3.40.50.300">
    <property type="entry name" value="P-loop containing nucleotide triphosphate hydrolases"/>
    <property type="match status" value="1"/>
</dbReference>
<dbReference type="GO" id="GO:0005524">
    <property type="term" value="F:ATP binding"/>
    <property type="evidence" value="ECO:0007669"/>
    <property type="project" value="UniProtKB-KW"/>
</dbReference>
<dbReference type="CDD" id="cd03219">
    <property type="entry name" value="ABC_Mj1267_LivG_branched"/>
    <property type="match status" value="1"/>
</dbReference>
<keyword evidence="8" id="KW-1185">Reference proteome</keyword>
<dbReference type="PROSITE" id="PS50893">
    <property type="entry name" value="ABC_TRANSPORTER_2"/>
    <property type="match status" value="1"/>
</dbReference>
<dbReference type="PANTHER" id="PTHR45772">
    <property type="entry name" value="CONSERVED COMPONENT OF ABC TRANSPORTER FOR NATURAL AMINO ACIDS-RELATED"/>
    <property type="match status" value="1"/>
</dbReference>
<dbReference type="SUPFAM" id="SSF52540">
    <property type="entry name" value="P-loop containing nucleoside triphosphate hydrolases"/>
    <property type="match status" value="1"/>
</dbReference>
<dbReference type="Pfam" id="PF12399">
    <property type="entry name" value="BCA_ABC_TP_C"/>
    <property type="match status" value="1"/>
</dbReference>
<evidence type="ECO:0000256" key="5">
    <source>
        <dbReference type="ARBA" id="ARBA00022970"/>
    </source>
</evidence>
<evidence type="ECO:0000313" key="8">
    <source>
        <dbReference type="Proteomes" id="UP000760480"/>
    </source>
</evidence>
<comment type="similarity">
    <text evidence="1">Belongs to the ABC transporter superfamily.</text>
</comment>
<feature type="domain" description="ABC transporter" evidence="6">
    <location>
        <begin position="6"/>
        <end position="284"/>
    </location>
</feature>
<sequence>MHPPLLEVAGLTMRFGGILALNDVGFEVRHGSISALIGPNGAGKTTVFNCLTGFYKATEGRIALHTPRAAIDLIQILGQPFQASDLVNPATFANRLYYKMFGGTHRVTRAGVARTFQNVRLFKEMTAIENLLVAQHLQLNRNLVAGLLQTAAYRQSERDALERAYAWLKVFGLAEDANRLAGELPYGHQRRLEIARAMCTGPRLLCLDEPAAGLNPRETEQLSELIRQLRDEHGVTILLIEHDMGLVMRLSEHIVVLDYGEVIADGDPHTVAHHPAVLAAYLGTDAVNDDES</sequence>
<keyword evidence="5" id="KW-0029">Amino-acid transport</keyword>
<keyword evidence="4 7" id="KW-0067">ATP-binding</keyword>
<evidence type="ECO:0000259" key="6">
    <source>
        <dbReference type="PROSITE" id="PS50893"/>
    </source>
</evidence>
<evidence type="ECO:0000256" key="4">
    <source>
        <dbReference type="ARBA" id="ARBA00022840"/>
    </source>
</evidence>
<evidence type="ECO:0000256" key="3">
    <source>
        <dbReference type="ARBA" id="ARBA00022741"/>
    </source>
</evidence>
<reference evidence="7 8" key="1">
    <citation type="submission" date="2019-03" db="EMBL/GenBank/DDBJ databases">
        <title>Metabolic reconstructions from genomes of highly enriched 'Candidatus Accumulibacter' and 'Candidatus Competibacter' bioreactor populations.</title>
        <authorList>
            <person name="Annavajhala M.K."/>
            <person name="Welles L."/>
            <person name="Abbas B."/>
            <person name="Sorokin D."/>
            <person name="Park H."/>
            <person name="Van Loosdrecht M."/>
            <person name="Chandran K."/>
        </authorList>
    </citation>
    <scope>NUCLEOTIDE SEQUENCE [LARGE SCALE GENOMIC DNA]</scope>
    <source>
        <strain evidence="7 8">SBR_G</strain>
    </source>
</reference>
<comment type="caution">
    <text evidence="7">The sequence shown here is derived from an EMBL/GenBank/DDBJ whole genome shotgun (WGS) entry which is preliminary data.</text>
</comment>
<gene>
    <name evidence="7" type="ORF">E4P82_00290</name>
</gene>
<protein>
    <submittedName>
        <fullName evidence="7">ATP-binding cassette domain-containing protein</fullName>
    </submittedName>
</protein>
<accession>A0ABX1TGA1</accession>